<evidence type="ECO:0000259" key="1">
    <source>
        <dbReference type="Pfam" id="PF18701"/>
    </source>
</evidence>
<gene>
    <name evidence="2" type="ORF">AFUS01_LOCUS27023</name>
</gene>
<sequence length="222" mass="25805">NFKGCKRYLNFNDTEIQRYALSNTISWKFNPPYTPHRGGIWESAVKSAKRYIPKISENQKFTENELRTLLTQIEGILNTRPLAYSNTGEPDEEILTPGHFLVGRNLNVNLPEPSPPPANIKLSDRYIANQNRIRAFWRIWSQDYLNQLRSRTKWQDEQPNYHVGDLILLRKPNTEPCQWIRAIIIKTFPDEAGLVRTVEVRTSDRLSKVVPIQQIVPLPIAK</sequence>
<dbReference type="PANTHER" id="PTHR47331">
    <property type="entry name" value="PHD-TYPE DOMAIN-CONTAINING PROTEIN"/>
    <property type="match status" value="1"/>
</dbReference>
<keyword evidence="3" id="KW-1185">Reference proteome</keyword>
<dbReference type="InterPro" id="IPR040676">
    <property type="entry name" value="DUF5641"/>
</dbReference>
<dbReference type="PANTHER" id="PTHR47331:SF1">
    <property type="entry name" value="GAG-LIKE PROTEIN"/>
    <property type="match status" value="1"/>
</dbReference>
<evidence type="ECO:0000313" key="2">
    <source>
        <dbReference type="EMBL" id="CAG7816400.1"/>
    </source>
</evidence>
<proteinExistence type="predicted"/>
<reference evidence="2" key="1">
    <citation type="submission" date="2021-06" db="EMBL/GenBank/DDBJ databases">
        <authorList>
            <person name="Hodson N. C."/>
            <person name="Mongue J. A."/>
            <person name="Jaron S. K."/>
        </authorList>
    </citation>
    <scope>NUCLEOTIDE SEQUENCE</scope>
</reference>
<feature type="domain" description="DUF5641" evidence="1">
    <location>
        <begin position="126"/>
        <end position="218"/>
    </location>
</feature>
<dbReference type="Pfam" id="PF18701">
    <property type="entry name" value="DUF5641"/>
    <property type="match status" value="1"/>
</dbReference>
<feature type="non-terminal residue" evidence="2">
    <location>
        <position position="1"/>
    </location>
</feature>
<protein>
    <recommendedName>
        <fullName evidence="1">DUF5641 domain-containing protein</fullName>
    </recommendedName>
</protein>
<dbReference type="Proteomes" id="UP000708208">
    <property type="component" value="Unassembled WGS sequence"/>
</dbReference>
<accession>A0A8J2PI85</accession>
<name>A0A8J2PI85_9HEXA</name>
<dbReference type="OrthoDB" id="6623674at2759"/>
<evidence type="ECO:0000313" key="3">
    <source>
        <dbReference type="Proteomes" id="UP000708208"/>
    </source>
</evidence>
<comment type="caution">
    <text evidence="2">The sequence shown here is derived from an EMBL/GenBank/DDBJ whole genome shotgun (WGS) entry which is preliminary data.</text>
</comment>
<organism evidence="2 3">
    <name type="scientific">Allacma fusca</name>
    <dbReference type="NCBI Taxonomy" id="39272"/>
    <lineage>
        <taxon>Eukaryota</taxon>
        <taxon>Metazoa</taxon>
        <taxon>Ecdysozoa</taxon>
        <taxon>Arthropoda</taxon>
        <taxon>Hexapoda</taxon>
        <taxon>Collembola</taxon>
        <taxon>Symphypleona</taxon>
        <taxon>Sminthuridae</taxon>
        <taxon>Allacma</taxon>
    </lineage>
</organism>
<dbReference type="AlphaFoldDB" id="A0A8J2PI85"/>
<dbReference type="EMBL" id="CAJVCH010369546">
    <property type="protein sequence ID" value="CAG7816400.1"/>
    <property type="molecule type" value="Genomic_DNA"/>
</dbReference>